<dbReference type="SUPFAM" id="SSF51735">
    <property type="entry name" value="NAD(P)-binding Rossmann-fold domains"/>
    <property type="match status" value="1"/>
</dbReference>
<dbReference type="Gene3D" id="3.40.50.720">
    <property type="entry name" value="NAD(P)-binding Rossmann-like Domain"/>
    <property type="match status" value="1"/>
</dbReference>
<comment type="similarity">
    <text evidence="1">Belongs to the NAD(P)-dependent epimerase/dehydratase family.</text>
</comment>
<keyword evidence="6" id="KW-1185">Reference proteome</keyword>
<reference evidence="5 6" key="1">
    <citation type="submission" date="2016-10" db="EMBL/GenBank/DDBJ databases">
        <authorList>
            <person name="de Groot N.N."/>
        </authorList>
    </citation>
    <scope>NUCLEOTIDE SEQUENCE [LARGE SCALE GENOMIC DNA]</scope>
    <source>
        <strain evidence="5 6">CGMCC 4.3143</strain>
    </source>
</reference>
<dbReference type="GO" id="GO:0016491">
    <property type="term" value="F:oxidoreductase activity"/>
    <property type="evidence" value="ECO:0007669"/>
    <property type="project" value="UniProtKB-KW"/>
</dbReference>
<dbReference type="STRING" id="366584.SAMN05216377_11717"/>
<dbReference type="Proteomes" id="UP000198967">
    <property type="component" value="Unassembled WGS sequence"/>
</dbReference>
<evidence type="ECO:0000313" key="5">
    <source>
        <dbReference type="EMBL" id="SDG94450.1"/>
    </source>
</evidence>
<gene>
    <name evidence="5" type="ORF">SAMN05216377_11717</name>
</gene>
<feature type="domain" description="NAD-dependent epimerase/dehydratase" evidence="4">
    <location>
        <begin position="4"/>
        <end position="160"/>
    </location>
</feature>
<dbReference type="AlphaFoldDB" id="A0A1G7YEV7"/>
<accession>A0A1G7YEV7</accession>
<dbReference type="PANTHER" id="PTHR43103:SF5">
    <property type="entry name" value="4-EPIMERASE, PUTATIVE (AFU_ORTHOLOGUE AFUA_7G00360)-RELATED"/>
    <property type="match status" value="1"/>
</dbReference>
<organism evidence="5 6">
    <name type="scientific">Pseudonocardia oroxyli</name>
    <dbReference type="NCBI Taxonomy" id="366584"/>
    <lineage>
        <taxon>Bacteria</taxon>
        <taxon>Bacillati</taxon>
        <taxon>Actinomycetota</taxon>
        <taxon>Actinomycetes</taxon>
        <taxon>Pseudonocardiales</taxon>
        <taxon>Pseudonocardiaceae</taxon>
        <taxon>Pseudonocardia</taxon>
    </lineage>
</organism>
<evidence type="ECO:0000256" key="2">
    <source>
        <dbReference type="ARBA" id="ARBA00023002"/>
    </source>
</evidence>
<dbReference type="InterPro" id="IPR001509">
    <property type="entry name" value="Epimerase_deHydtase"/>
</dbReference>
<evidence type="ECO:0000313" key="6">
    <source>
        <dbReference type="Proteomes" id="UP000198967"/>
    </source>
</evidence>
<protein>
    <submittedName>
        <fullName evidence="5">NADP-dependent aldehyde dehydrogenase</fullName>
    </submittedName>
</protein>
<dbReference type="Pfam" id="PF01370">
    <property type="entry name" value="Epimerase"/>
    <property type="match status" value="1"/>
</dbReference>
<proteinExistence type="inferred from homology"/>
<name>A0A1G7YEV7_PSEOR</name>
<dbReference type="PANTHER" id="PTHR43103">
    <property type="entry name" value="NUCLEOSIDE-DIPHOSPHATE-SUGAR EPIMERASE"/>
    <property type="match status" value="1"/>
</dbReference>
<keyword evidence="2" id="KW-0560">Oxidoreductase</keyword>
<evidence type="ECO:0000259" key="4">
    <source>
        <dbReference type="Pfam" id="PF01370"/>
    </source>
</evidence>
<dbReference type="EMBL" id="FNBE01000017">
    <property type="protein sequence ID" value="SDG94450.1"/>
    <property type="molecule type" value="Genomic_DNA"/>
</dbReference>
<dbReference type="RefSeq" id="WP_093088706.1">
    <property type="nucleotide sequence ID" value="NZ_FNBE01000017.1"/>
</dbReference>
<dbReference type="CDD" id="cd08946">
    <property type="entry name" value="SDR_e"/>
    <property type="match status" value="1"/>
</dbReference>
<dbReference type="OrthoDB" id="8770295at2"/>
<evidence type="ECO:0000256" key="3">
    <source>
        <dbReference type="ARBA" id="ARBA00023027"/>
    </source>
</evidence>
<keyword evidence="3" id="KW-0520">NAD</keyword>
<sequence length="253" mass="26956">MERVLITGAAGRIGGMLRERLTGVELRLLDVEPAGSGSIVAGVTDPDAMLEACTGVDAVVHLGGISGEDTWERIRDVNIEGTYGVFEAARRAGVRRVVYASSNHAVGFWPNPTENAPELPDDLAPRPDTFYGVSKVLGEALGALYHDRHGMDVVCLRIGSCFPAPRDLRGLATWLSPGDCARLVHAALTCENPGFRTVWGISANTRRTWSLAGGAAIGYHPQDDAEVFAAQLTAGSPEREEAGRRYVGGAFTL</sequence>
<dbReference type="InterPro" id="IPR036291">
    <property type="entry name" value="NAD(P)-bd_dom_sf"/>
</dbReference>
<evidence type="ECO:0000256" key="1">
    <source>
        <dbReference type="ARBA" id="ARBA00007637"/>
    </source>
</evidence>